<evidence type="ECO:0000313" key="2">
    <source>
        <dbReference type="EMBL" id="KAF3607377.1"/>
    </source>
</evidence>
<organism evidence="2 3">
    <name type="scientific">Brassica cretica</name>
    <name type="common">Mustard</name>
    <dbReference type="NCBI Taxonomy" id="69181"/>
    <lineage>
        <taxon>Eukaryota</taxon>
        <taxon>Viridiplantae</taxon>
        <taxon>Streptophyta</taxon>
        <taxon>Embryophyta</taxon>
        <taxon>Tracheophyta</taxon>
        <taxon>Spermatophyta</taxon>
        <taxon>Magnoliopsida</taxon>
        <taxon>eudicotyledons</taxon>
        <taxon>Gunneridae</taxon>
        <taxon>Pentapetalae</taxon>
        <taxon>rosids</taxon>
        <taxon>malvids</taxon>
        <taxon>Brassicales</taxon>
        <taxon>Brassicaceae</taxon>
        <taxon>Brassiceae</taxon>
        <taxon>Brassica</taxon>
    </lineage>
</organism>
<sequence>MGKHEEKGQKQEDGPSRGQPGRIGPGRGIAPERSAETDHPADGIRGQHQSAESDQRARGWCGRPRGCTGDEGSPRILAREKRSPIPFAKASDRCKGRGGTCDRLEKSWIKQKELYAQGRSSLDGLEELELKFGEKVQRQEDEPSRGQPGLTGPGRGIVPERSAETDNISRGWNLRTTPVHGIGPESSSLESLMGKHEENGQRQEEGPSRGQPGRTGPGRGIVPERSAETDHPADGIRGQLQSAESDKRARGWCGRPRACTADEGSPRILARDVKF</sequence>
<name>A0ABQ7EUS7_BRACR</name>
<comment type="caution">
    <text evidence="2">The sequence shown here is derived from an EMBL/GenBank/DDBJ whole genome shotgun (WGS) entry which is preliminary data.</text>
</comment>
<feature type="region of interest" description="Disordered" evidence="1">
    <location>
        <begin position="133"/>
        <end position="275"/>
    </location>
</feature>
<feature type="region of interest" description="Disordered" evidence="1">
    <location>
        <begin position="1"/>
        <end position="101"/>
    </location>
</feature>
<feature type="compositionally biased region" description="Polar residues" evidence="1">
    <location>
        <begin position="165"/>
        <end position="176"/>
    </location>
</feature>
<feature type="compositionally biased region" description="Basic and acidic residues" evidence="1">
    <location>
        <begin position="225"/>
        <end position="234"/>
    </location>
</feature>
<gene>
    <name evidence="2" type="ORF">DY000_02047193</name>
</gene>
<feature type="compositionally biased region" description="Basic and acidic residues" evidence="1">
    <location>
        <begin position="193"/>
        <end position="207"/>
    </location>
</feature>
<evidence type="ECO:0000256" key="1">
    <source>
        <dbReference type="SAM" id="MobiDB-lite"/>
    </source>
</evidence>
<feature type="compositionally biased region" description="Basic and acidic residues" evidence="1">
    <location>
        <begin position="133"/>
        <end position="144"/>
    </location>
</feature>
<protein>
    <submittedName>
        <fullName evidence="2">Uncharacterized protein</fullName>
    </submittedName>
</protein>
<feature type="compositionally biased region" description="Basic and acidic residues" evidence="1">
    <location>
        <begin position="33"/>
        <end position="42"/>
    </location>
</feature>
<reference evidence="2 3" key="1">
    <citation type="journal article" date="2020" name="BMC Genomics">
        <title>Intraspecific diversification of the crop wild relative Brassica cretica Lam. using demographic model selection.</title>
        <authorList>
            <person name="Kioukis A."/>
            <person name="Michalopoulou V.A."/>
            <person name="Briers L."/>
            <person name="Pirintsos S."/>
            <person name="Studholme D.J."/>
            <person name="Pavlidis P."/>
            <person name="Sarris P.F."/>
        </authorList>
    </citation>
    <scope>NUCLEOTIDE SEQUENCE [LARGE SCALE GENOMIC DNA]</scope>
    <source>
        <strain evidence="3">cv. PFS-1207/04</strain>
    </source>
</reference>
<accession>A0ABQ7EUS7</accession>
<proteinExistence type="predicted"/>
<dbReference type="EMBL" id="QGKV02000297">
    <property type="protein sequence ID" value="KAF3607377.1"/>
    <property type="molecule type" value="Genomic_DNA"/>
</dbReference>
<keyword evidence="3" id="KW-1185">Reference proteome</keyword>
<evidence type="ECO:0000313" key="3">
    <source>
        <dbReference type="Proteomes" id="UP000266723"/>
    </source>
</evidence>
<feature type="compositionally biased region" description="Basic and acidic residues" evidence="1">
    <location>
        <begin position="90"/>
        <end position="101"/>
    </location>
</feature>
<dbReference type="Proteomes" id="UP000266723">
    <property type="component" value="Unassembled WGS sequence"/>
</dbReference>
<feature type="compositionally biased region" description="Basic and acidic residues" evidence="1">
    <location>
        <begin position="1"/>
        <end position="15"/>
    </location>
</feature>